<organism evidence="1 2">
    <name type="scientific">Rhododendron griersonianum</name>
    <dbReference type="NCBI Taxonomy" id="479676"/>
    <lineage>
        <taxon>Eukaryota</taxon>
        <taxon>Viridiplantae</taxon>
        <taxon>Streptophyta</taxon>
        <taxon>Embryophyta</taxon>
        <taxon>Tracheophyta</taxon>
        <taxon>Spermatophyta</taxon>
        <taxon>Magnoliopsida</taxon>
        <taxon>eudicotyledons</taxon>
        <taxon>Gunneridae</taxon>
        <taxon>Pentapetalae</taxon>
        <taxon>asterids</taxon>
        <taxon>Ericales</taxon>
        <taxon>Ericaceae</taxon>
        <taxon>Ericoideae</taxon>
        <taxon>Rhodoreae</taxon>
        <taxon>Rhododendron</taxon>
    </lineage>
</organism>
<dbReference type="Proteomes" id="UP000823749">
    <property type="component" value="Chromosome 3"/>
</dbReference>
<keyword evidence="2" id="KW-1185">Reference proteome</keyword>
<gene>
    <name evidence="1" type="ORF">RHGRI_007592</name>
</gene>
<evidence type="ECO:0000313" key="1">
    <source>
        <dbReference type="EMBL" id="KAG5557384.1"/>
    </source>
</evidence>
<accession>A0AAV6KYQ1</accession>
<evidence type="ECO:0000313" key="2">
    <source>
        <dbReference type="Proteomes" id="UP000823749"/>
    </source>
</evidence>
<reference evidence="1" key="1">
    <citation type="submission" date="2020-08" db="EMBL/GenBank/DDBJ databases">
        <title>Plant Genome Project.</title>
        <authorList>
            <person name="Zhang R.-G."/>
        </authorList>
    </citation>
    <scope>NUCLEOTIDE SEQUENCE</scope>
    <source>
        <strain evidence="1">WSP0</strain>
        <tissue evidence="1">Leaf</tissue>
    </source>
</reference>
<sequence>MLGQRLLLFQWRERKQWRFPLRVRRCEVRVRRQMWTGFMVEEDGTWKKMEENRIEIWREMWVMRYTRFRCGYMFVVVCNKSRSRDIREIGFFLRNVATHTDVLCIDFGLGPTTGSTQMIRVVH</sequence>
<dbReference type="AlphaFoldDB" id="A0AAV6KYQ1"/>
<name>A0AAV6KYQ1_9ERIC</name>
<comment type="caution">
    <text evidence="1">The sequence shown here is derived from an EMBL/GenBank/DDBJ whole genome shotgun (WGS) entry which is preliminary data.</text>
</comment>
<dbReference type="EMBL" id="JACTNZ010000003">
    <property type="protein sequence ID" value="KAG5557384.1"/>
    <property type="molecule type" value="Genomic_DNA"/>
</dbReference>
<proteinExistence type="predicted"/>
<protein>
    <submittedName>
        <fullName evidence="1">Uncharacterized protein</fullName>
    </submittedName>
</protein>